<dbReference type="Pfam" id="PF05239">
    <property type="entry name" value="PRC"/>
    <property type="match status" value="1"/>
</dbReference>
<proteinExistence type="predicted"/>
<feature type="domain" description="PRC-barrel" evidence="3">
    <location>
        <begin position="43"/>
        <end position="95"/>
    </location>
</feature>
<keyword evidence="5" id="KW-1185">Reference proteome</keyword>
<dbReference type="HOGENOM" id="CLU_1150632_0_0_5"/>
<gene>
    <name evidence="4" type="ORF">W911_09975</name>
</gene>
<dbReference type="InterPro" id="IPR011033">
    <property type="entry name" value="PRC_barrel-like_sf"/>
</dbReference>
<dbReference type="EMBL" id="CP006912">
    <property type="protein sequence ID" value="AHB48641.1"/>
    <property type="molecule type" value="Genomic_DNA"/>
</dbReference>
<feature type="chain" id="PRO_5004740535" evidence="2">
    <location>
        <begin position="25"/>
        <end position="241"/>
    </location>
</feature>
<dbReference type="KEGG" id="hni:W911_09975"/>
<dbReference type="STRING" id="1029756.W911_09975"/>
<keyword evidence="2" id="KW-0732">Signal</keyword>
<dbReference type="Gene3D" id="1.10.287.700">
    <property type="entry name" value="Helix hairpin bin"/>
    <property type="match status" value="1"/>
</dbReference>
<sequence>MKHVSLLAAGLLAVAPLASLVAFAQEPTTFLAAQTENEYLARDHLIGAKVHGSEGLILGELEDLIVNDENQIVGVVLGTGGYFGFAQKKVGVALASLKFEEKDGALTVSLPDVTKETLAAAPDFQRRKPAKSLLDRAKEKAVELGDKTRAATKDAIERAQPTIDHAKQKTQEAYEKAKEAVSEAYDGAKDTVNEATAPEPTPAPTPAPATQPPAAPEPPAAPAAPEPPAAPAAPGQPATTP</sequence>
<dbReference type="AlphaFoldDB" id="V5SCL8"/>
<dbReference type="SUPFAM" id="SSF50346">
    <property type="entry name" value="PRC-barrel domain"/>
    <property type="match status" value="1"/>
</dbReference>
<dbReference type="PATRIC" id="fig|1029756.8.peg.2076"/>
<reference evidence="4 5" key="1">
    <citation type="journal article" date="2014" name="Genome Announc.">
        <title>Complete Genome Sequence of Hyphomicrobium nitrativorans Strain NL23, a Denitrifying Bacterium Isolated from Biofilm of a Methanol-Fed Denitrification System Treating Seawater at the Montreal Biodome.</title>
        <authorList>
            <person name="Martineau C."/>
            <person name="Villeneuve C."/>
            <person name="Mauffrey F."/>
            <person name="Villemur R."/>
        </authorList>
    </citation>
    <scope>NUCLEOTIDE SEQUENCE [LARGE SCALE GENOMIC DNA]</scope>
    <source>
        <strain evidence="4">NL23</strain>
    </source>
</reference>
<evidence type="ECO:0000256" key="2">
    <source>
        <dbReference type="SAM" id="SignalP"/>
    </source>
</evidence>
<feature type="signal peptide" evidence="2">
    <location>
        <begin position="1"/>
        <end position="24"/>
    </location>
</feature>
<evidence type="ECO:0000256" key="1">
    <source>
        <dbReference type="SAM" id="MobiDB-lite"/>
    </source>
</evidence>
<organism evidence="4 5">
    <name type="scientific">Hyphomicrobium nitrativorans NL23</name>
    <dbReference type="NCBI Taxonomy" id="1029756"/>
    <lineage>
        <taxon>Bacteria</taxon>
        <taxon>Pseudomonadati</taxon>
        <taxon>Pseudomonadota</taxon>
        <taxon>Alphaproteobacteria</taxon>
        <taxon>Hyphomicrobiales</taxon>
        <taxon>Hyphomicrobiaceae</taxon>
        <taxon>Hyphomicrobium</taxon>
    </lineage>
</organism>
<dbReference type="RefSeq" id="WP_023787356.1">
    <property type="nucleotide sequence ID" value="NC_022997.1"/>
</dbReference>
<evidence type="ECO:0000313" key="4">
    <source>
        <dbReference type="EMBL" id="AHB48641.1"/>
    </source>
</evidence>
<accession>V5SCL8</accession>
<dbReference type="Gene3D" id="2.30.30.240">
    <property type="entry name" value="PRC-barrel domain"/>
    <property type="match status" value="1"/>
</dbReference>
<dbReference type="InterPro" id="IPR027275">
    <property type="entry name" value="PRC-brl_dom"/>
</dbReference>
<feature type="region of interest" description="Disordered" evidence="1">
    <location>
        <begin position="156"/>
        <end position="241"/>
    </location>
</feature>
<feature type="compositionally biased region" description="Pro residues" evidence="1">
    <location>
        <begin position="199"/>
        <end position="231"/>
    </location>
</feature>
<dbReference type="PANTHER" id="PTHR36505:SF1">
    <property type="entry name" value="BLR1072 PROTEIN"/>
    <property type="match status" value="1"/>
</dbReference>
<dbReference type="Proteomes" id="UP000018542">
    <property type="component" value="Chromosome"/>
</dbReference>
<evidence type="ECO:0000313" key="5">
    <source>
        <dbReference type="Proteomes" id="UP000018542"/>
    </source>
</evidence>
<feature type="compositionally biased region" description="Low complexity" evidence="1">
    <location>
        <begin position="232"/>
        <end position="241"/>
    </location>
</feature>
<name>V5SCL8_9HYPH</name>
<dbReference type="PANTHER" id="PTHR36505">
    <property type="entry name" value="BLR1072 PROTEIN"/>
    <property type="match status" value="1"/>
</dbReference>
<feature type="compositionally biased region" description="Basic and acidic residues" evidence="1">
    <location>
        <begin position="164"/>
        <end position="192"/>
    </location>
</feature>
<protein>
    <submittedName>
        <fullName evidence="4">Photosystem reaction center subunit H</fullName>
    </submittedName>
</protein>
<evidence type="ECO:0000259" key="3">
    <source>
        <dbReference type="Pfam" id="PF05239"/>
    </source>
</evidence>
<dbReference type="OrthoDB" id="7933206at2"/>